<keyword evidence="4 8" id="KW-1133">Transmembrane helix</keyword>
<dbReference type="PIRSF" id="PIRSF015840">
    <property type="entry name" value="DUF284_TM_euk"/>
    <property type="match status" value="1"/>
</dbReference>
<reference evidence="10" key="1">
    <citation type="submission" date="2020-01" db="EMBL/GenBank/DDBJ databases">
        <authorList>
            <consortium name="DOE Joint Genome Institute"/>
            <person name="Haridas S."/>
            <person name="Albert R."/>
            <person name="Binder M."/>
            <person name="Bloem J."/>
            <person name="Labutti K."/>
            <person name="Salamov A."/>
            <person name="Andreopoulos B."/>
            <person name="Baker S.E."/>
            <person name="Barry K."/>
            <person name="Bills G."/>
            <person name="Bluhm B.H."/>
            <person name="Cannon C."/>
            <person name="Castanera R."/>
            <person name="Culley D.E."/>
            <person name="Daum C."/>
            <person name="Ezra D."/>
            <person name="Gonzalez J.B."/>
            <person name="Henrissat B."/>
            <person name="Kuo A."/>
            <person name="Liang C."/>
            <person name="Lipzen A."/>
            <person name="Lutzoni F."/>
            <person name="Magnuson J."/>
            <person name="Mondo S."/>
            <person name="Nolan M."/>
            <person name="Ohm R."/>
            <person name="Pangilinan J."/>
            <person name="Park H.-J."/>
            <person name="Ramirez L."/>
            <person name="Alfaro M."/>
            <person name="Sun H."/>
            <person name="Tritt A."/>
            <person name="Yoshinaga Y."/>
            <person name="Zwiers L.-H."/>
            <person name="Turgeon B.G."/>
            <person name="Goodwin S.B."/>
            <person name="Spatafora J.W."/>
            <person name="Crous P.W."/>
            <person name="Grigoriev I.V."/>
        </authorList>
    </citation>
    <scope>NUCLEOTIDE SEQUENCE</scope>
    <source>
        <strain evidence="10">CBS 342.82</strain>
    </source>
</reference>
<dbReference type="PANTHER" id="PTHR10926:SF0">
    <property type="entry name" value="CDC50, ISOFORM A"/>
    <property type="match status" value="1"/>
</dbReference>
<dbReference type="AlphaFoldDB" id="A0A6J3MIQ2"/>
<feature type="region of interest" description="Disordered" evidence="7">
    <location>
        <begin position="1"/>
        <end position="31"/>
    </location>
</feature>
<evidence type="ECO:0000256" key="7">
    <source>
        <dbReference type="SAM" id="MobiDB-lite"/>
    </source>
</evidence>
<evidence type="ECO:0000256" key="8">
    <source>
        <dbReference type="SAM" id="Phobius"/>
    </source>
</evidence>
<reference evidence="10" key="2">
    <citation type="submission" date="2020-04" db="EMBL/GenBank/DDBJ databases">
        <authorList>
            <consortium name="NCBI Genome Project"/>
        </authorList>
    </citation>
    <scope>NUCLEOTIDE SEQUENCE</scope>
    <source>
        <strain evidence="10">CBS 342.82</strain>
    </source>
</reference>
<feature type="transmembrane region" description="Helical" evidence="8">
    <location>
        <begin position="367"/>
        <end position="388"/>
    </location>
</feature>
<sequence length="420" mass="47205">MSQTMEQTDRNSNWEDNEPEKTQKSRRPPNNAFRQQRLKAWQPILTPKTVLPLFYAVGLIFALFGGLLVWNDSKVQEIIIDYSQCNTTAPDCGSDGSGLAKLPEDKVSSHFKNTTSPADAAKWCKYRKPVEYGLIQKVSVSTSVCRVQFFLPDDMHPPVLLYYQLTNFYQNHRRYVQSFDQKQLAGEARDNTSIGGSDCDPLKSLEIPVQGGGKVSKPIYPCGLIANSLFNDTFSSPVLLQTGSSANNVTYRMSNNSIAWGSDANLYGQTAYKYGDVVPPPNWALRYPEYNESFPFPKLHEWEEFQVWMRTAGLPTFSKLALRNDADVMKRGTYQIEIYDYFPVNLYDGTKSILISTRTIMGGRNPFLGICYIVVGGLCVLLGAVFTVTQLVRPRKLGDHSYLSWNNDQPSTATTTGRAP</sequence>
<reference evidence="10" key="3">
    <citation type="submission" date="2025-08" db="UniProtKB">
        <authorList>
            <consortium name="RefSeq"/>
        </authorList>
    </citation>
    <scope>IDENTIFICATION</scope>
    <source>
        <strain evidence="10">CBS 342.82</strain>
    </source>
</reference>
<evidence type="ECO:0000256" key="2">
    <source>
        <dbReference type="ARBA" id="ARBA00009457"/>
    </source>
</evidence>
<proteinExistence type="inferred from homology"/>
<accession>A0A6J3MIQ2</accession>
<evidence type="ECO:0000256" key="3">
    <source>
        <dbReference type="ARBA" id="ARBA00022692"/>
    </source>
</evidence>
<dbReference type="OrthoDB" id="340608at2759"/>
<evidence type="ECO:0000256" key="6">
    <source>
        <dbReference type="PIRNR" id="PIRNR015840"/>
    </source>
</evidence>
<organism evidence="10">
    <name type="scientific">Dissoconium aciculare CBS 342.82</name>
    <dbReference type="NCBI Taxonomy" id="1314786"/>
    <lineage>
        <taxon>Eukaryota</taxon>
        <taxon>Fungi</taxon>
        <taxon>Dikarya</taxon>
        <taxon>Ascomycota</taxon>
        <taxon>Pezizomycotina</taxon>
        <taxon>Dothideomycetes</taxon>
        <taxon>Dothideomycetidae</taxon>
        <taxon>Mycosphaerellales</taxon>
        <taxon>Dissoconiaceae</taxon>
        <taxon>Dissoconium</taxon>
    </lineage>
</organism>
<keyword evidence="3 8" id="KW-0812">Transmembrane</keyword>
<evidence type="ECO:0000313" key="10">
    <source>
        <dbReference type="RefSeq" id="XP_033464837.1"/>
    </source>
</evidence>
<feature type="transmembrane region" description="Helical" evidence="8">
    <location>
        <begin position="49"/>
        <end position="70"/>
    </location>
</feature>
<dbReference type="Proteomes" id="UP000504637">
    <property type="component" value="Unplaced"/>
</dbReference>
<dbReference type="GO" id="GO:0005886">
    <property type="term" value="C:plasma membrane"/>
    <property type="evidence" value="ECO:0007669"/>
    <property type="project" value="TreeGrafter"/>
</dbReference>
<dbReference type="InterPro" id="IPR005045">
    <property type="entry name" value="CDC50/LEM3_fam"/>
</dbReference>
<keyword evidence="5 6" id="KW-0472">Membrane</keyword>
<keyword evidence="9" id="KW-1185">Reference proteome</keyword>
<dbReference type="GO" id="GO:0045332">
    <property type="term" value="P:phospholipid translocation"/>
    <property type="evidence" value="ECO:0007669"/>
    <property type="project" value="UniProtKB-UniRule"/>
</dbReference>
<evidence type="ECO:0000256" key="1">
    <source>
        <dbReference type="ARBA" id="ARBA00004141"/>
    </source>
</evidence>
<gene>
    <name evidence="10" type="ORF">K489DRAFT_375966</name>
</gene>
<comment type="subcellular location">
    <subcellularLocation>
        <location evidence="1">Membrane</location>
        <topology evidence="1">Multi-pass membrane protein</topology>
    </subcellularLocation>
</comment>
<dbReference type="PANTHER" id="PTHR10926">
    <property type="entry name" value="CELL CYCLE CONTROL PROTEIN 50"/>
    <property type="match status" value="1"/>
</dbReference>
<dbReference type="RefSeq" id="XP_033464837.1">
    <property type="nucleotide sequence ID" value="XM_033603804.1"/>
</dbReference>
<name>A0A6J3MIQ2_9PEZI</name>
<feature type="compositionally biased region" description="Basic and acidic residues" evidence="7">
    <location>
        <begin position="7"/>
        <end position="23"/>
    </location>
</feature>
<evidence type="ECO:0000256" key="4">
    <source>
        <dbReference type="ARBA" id="ARBA00022989"/>
    </source>
</evidence>
<dbReference type="GeneID" id="54361604"/>
<dbReference type="GO" id="GO:0005794">
    <property type="term" value="C:Golgi apparatus"/>
    <property type="evidence" value="ECO:0007669"/>
    <property type="project" value="TreeGrafter"/>
</dbReference>
<dbReference type="Pfam" id="PF03381">
    <property type="entry name" value="CDC50"/>
    <property type="match status" value="1"/>
</dbReference>
<protein>
    <submittedName>
        <fullName evidence="10">Lem3/Cdc50</fullName>
    </submittedName>
</protein>
<evidence type="ECO:0000256" key="5">
    <source>
        <dbReference type="ARBA" id="ARBA00023136"/>
    </source>
</evidence>
<evidence type="ECO:0000313" key="9">
    <source>
        <dbReference type="Proteomes" id="UP000504637"/>
    </source>
</evidence>
<dbReference type="GO" id="GO:0005783">
    <property type="term" value="C:endoplasmic reticulum"/>
    <property type="evidence" value="ECO:0007669"/>
    <property type="project" value="TreeGrafter"/>
</dbReference>
<comment type="similarity">
    <text evidence="2 6">Belongs to the CDC50/LEM3 family.</text>
</comment>